<dbReference type="GO" id="GO:0016020">
    <property type="term" value="C:membrane"/>
    <property type="evidence" value="ECO:0007669"/>
    <property type="project" value="UniProtKB-SubCell"/>
</dbReference>
<dbReference type="Proteomes" id="UP000614410">
    <property type="component" value="Unassembled WGS sequence"/>
</dbReference>
<protein>
    <submittedName>
        <fullName evidence="7">ABC transporter permease</fullName>
    </submittedName>
</protein>
<evidence type="ECO:0000313" key="7">
    <source>
        <dbReference type="EMBL" id="MBJ7610631.1"/>
    </source>
</evidence>
<reference evidence="7 8" key="1">
    <citation type="submission" date="2020-10" db="EMBL/GenBank/DDBJ databases">
        <title>Ca. Dormibacterota MAGs.</title>
        <authorList>
            <person name="Montgomery K."/>
        </authorList>
    </citation>
    <scope>NUCLEOTIDE SEQUENCE [LARGE SCALE GENOMIC DNA]</scope>
    <source>
        <strain evidence="7">Mitchell_Peninsula_5</strain>
    </source>
</reference>
<sequence>MVGNHPSLTVSPPRARLMPRTVAARELAIVVSRRRALAIKAGLPLLLAIALVAGHAPTFWAGMLLTVLVAMVGAVGTAVTVSRAREAGFLTRLAATPGSRPRLLGGWVLAAAAVDVVQLLPVAVAATVTGAGSAQSLAVLAVALAGALIVTNVLGCVITLAAANAAEVLLDVVVVLAPLLYLGGLFTGVPASGWRAAAAAADPFSHLHSAFIGALGGTPTYSPAVDVVAIAAAAAVAVAALVILSRRILERD</sequence>
<feature type="transmembrane region" description="Helical" evidence="5">
    <location>
        <begin position="168"/>
        <end position="186"/>
    </location>
</feature>
<gene>
    <name evidence="7" type="ORF">JF887_14585</name>
</gene>
<feature type="transmembrane region" description="Helical" evidence="5">
    <location>
        <begin position="37"/>
        <end position="53"/>
    </location>
</feature>
<name>A0A934KJL5_9BACT</name>
<evidence type="ECO:0000256" key="3">
    <source>
        <dbReference type="ARBA" id="ARBA00022989"/>
    </source>
</evidence>
<proteinExistence type="predicted"/>
<comment type="caution">
    <text evidence="7">The sequence shown here is derived from an EMBL/GenBank/DDBJ whole genome shotgun (WGS) entry which is preliminary data.</text>
</comment>
<feature type="domain" description="ABC-2 type transporter transmembrane" evidence="6">
    <location>
        <begin position="59"/>
        <end position="214"/>
    </location>
</feature>
<dbReference type="Pfam" id="PF01061">
    <property type="entry name" value="ABC2_membrane"/>
    <property type="match status" value="1"/>
</dbReference>
<feature type="transmembrane region" description="Helical" evidence="5">
    <location>
        <begin position="224"/>
        <end position="244"/>
    </location>
</feature>
<dbReference type="InterPro" id="IPR013525">
    <property type="entry name" value="ABC2_TM"/>
</dbReference>
<dbReference type="GO" id="GO:0140359">
    <property type="term" value="F:ABC-type transporter activity"/>
    <property type="evidence" value="ECO:0007669"/>
    <property type="project" value="InterPro"/>
</dbReference>
<evidence type="ECO:0000259" key="6">
    <source>
        <dbReference type="Pfam" id="PF01061"/>
    </source>
</evidence>
<dbReference type="EMBL" id="JAEKNN010000069">
    <property type="protein sequence ID" value="MBJ7610631.1"/>
    <property type="molecule type" value="Genomic_DNA"/>
</dbReference>
<feature type="transmembrane region" description="Helical" evidence="5">
    <location>
        <begin position="59"/>
        <end position="82"/>
    </location>
</feature>
<evidence type="ECO:0000256" key="4">
    <source>
        <dbReference type="ARBA" id="ARBA00023136"/>
    </source>
</evidence>
<organism evidence="7 8">
    <name type="scientific">Candidatus Amunia macphersoniae</name>
    <dbReference type="NCBI Taxonomy" id="3127014"/>
    <lineage>
        <taxon>Bacteria</taxon>
        <taxon>Bacillati</taxon>
        <taxon>Candidatus Dormiibacterota</taxon>
        <taxon>Candidatus Dormibacteria</taxon>
        <taxon>Candidatus Aeolococcales</taxon>
        <taxon>Candidatus Aeolococcaceae</taxon>
        <taxon>Candidatus Amunia</taxon>
    </lineage>
</organism>
<evidence type="ECO:0000256" key="2">
    <source>
        <dbReference type="ARBA" id="ARBA00022692"/>
    </source>
</evidence>
<accession>A0A934KJL5</accession>
<evidence type="ECO:0000256" key="1">
    <source>
        <dbReference type="ARBA" id="ARBA00004141"/>
    </source>
</evidence>
<evidence type="ECO:0000256" key="5">
    <source>
        <dbReference type="SAM" id="Phobius"/>
    </source>
</evidence>
<feature type="transmembrane region" description="Helical" evidence="5">
    <location>
        <begin position="138"/>
        <end position="161"/>
    </location>
</feature>
<keyword evidence="3 5" id="KW-1133">Transmembrane helix</keyword>
<dbReference type="AlphaFoldDB" id="A0A934KJL5"/>
<comment type="subcellular location">
    <subcellularLocation>
        <location evidence="1">Membrane</location>
        <topology evidence="1">Multi-pass membrane protein</topology>
    </subcellularLocation>
</comment>
<keyword evidence="2 5" id="KW-0812">Transmembrane</keyword>
<keyword evidence="4 5" id="KW-0472">Membrane</keyword>
<evidence type="ECO:0000313" key="8">
    <source>
        <dbReference type="Proteomes" id="UP000614410"/>
    </source>
</evidence>
<feature type="transmembrane region" description="Helical" evidence="5">
    <location>
        <begin position="103"/>
        <end position="126"/>
    </location>
</feature>